<dbReference type="EMBL" id="JBHTOA010000035">
    <property type="protein sequence ID" value="MFD1399642.1"/>
    <property type="molecule type" value="Genomic_DNA"/>
</dbReference>
<evidence type="ECO:0000313" key="3">
    <source>
        <dbReference type="Proteomes" id="UP001597199"/>
    </source>
</evidence>
<keyword evidence="1" id="KW-0812">Transmembrane</keyword>
<comment type="caution">
    <text evidence="2">The sequence shown here is derived from an EMBL/GenBank/DDBJ whole genome shotgun (WGS) entry which is preliminary data.</text>
</comment>
<dbReference type="Proteomes" id="UP001597199">
    <property type="component" value="Unassembled WGS sequence"/>
</dbReference>
<keyword evidence="1" id="KW-0472">Membrane</keyword>
<feature type="transmembrane region" description="Helical" evidence="1">
    <location>
        <begin position="12"/>
        <end position="32"/>
    </location>
</feature>
<keyword evidence="3" id="KW-1185">Reference proteome</keyword>
<reference evidence="3" key="1">
    <citation type="journal article" date="2019" name="Int. J. Syst. Evol. Microbiol.">
        <title>The Global Catalogue of Microorganisms (GCM) 10K type strain sequencing project: providing services to taxonomists for standard genome sequencing and annotation.</title>
        <authorList>
            <consortium name="The Broad Institute Genomics Platform"/>
            <consortium name="The Broad Institute Genome Sequencing Center for Infectious Disease"/>
            <person name="Wu L."/>
            <person name="Ma J."/>
        </authorList>
    </citation>
    <scope>NUCLEOTIDE SEQUENCE [LARGE SCALE GENOMIC DNA]</scope>
    <source>
        <strain evidence="3">CCM 9110</strain>
    </source>
</reference>
<accession>A0ABW4BIW6</accession>
<evidence type="ECO:0000313" key="2">
    <source>
        <dbReference type="EMBL" id="MFD1399642.1"/>
    </source>
</evidence>
<protein>
    <submittedName>
        <fullName evidence="2">Uncharacterized protein</fullName>
    </submittedName>
</protein>
<evidence type="ECO:0000256" key="1">
    <source>
        <dbReference type="SAM" id="Phobius"/>
    </source>
</evidence>
<gene>
    <name evidence="2" type="ORF">ACFQ41_10020</name>
</gene>
<proteinExistence type="predicted"/>
<sequence length="100" mass="10684">MKRRGSVIAEHLAAIAVVAMVVLWVVLVQTAYQTQVAQVQRALEARYAAMVALQLLAPGEIGSQSISVGQHTWQVTVTNGGVEALEGGQQFAFTFGNDDD</sequence>
<keyword evidence="1" id="KW-1133">Transmembrane helix</keyword>
<dbReference type="RefSeq" id="WP_204119348.1">
    <property type="nucleotide sequence ID" value="NZ_BOLV01000014.1"/>
</dbReference>
<name>A0ABW4BIW6_9LACO</name>
<organism evidence="2 3">
    <name type="scientific">Lacticaseibacillus suilingensis</name>
    <dbReference type="NCBI Taxonomy" id="2799577"/>
    <lineage>
        <taxon>Bacteria</taxon>
        <taxon>Bacillati</taxon>
        <taxon>Bacillota</taxon>
        <taxon>Bacilli</taxon>
        <taxon>Lactobacillales</taxon>
        <taxon>Lactobacillaceae</taxon>
        <taxon>Lacticaseibacillus</taxon>
    </lineage>
</organism>